<accession>A0A7X9FPF9</accession>
<gene>
    <name evidence="2" type="ORF">GYA55_01470</name>
</gene>
<dbReference type="EMBL" id="JAAZON010000055">
    <property type="protein sequence ID" value="NMC61816.1"/>
    <property type="molecule type" value="Genomic_DNA"/>
</dbReference>
<protein>
    <submittedName>
        <fullName evidence="2">Uncharacterized protein</fullName>
    </submittedName>
</protein>
<name>A0A7X9FPF9_9DELT</name>
<evidence type="ECO:0000313" key="3">
    <source>
        <dbReference type="Proteomes" id="UP000524246"/>
    </source>
</evidence>
<organism evidence="2 3">
    <name type="scientific">SAR324 cluster bacterium</name>
    <dbReference type="NCBI Taxonomy" id="2024889"/>
    <lineage>
        <taxon>Bacteria</taxon>
        <taxon>Deltaproteobacteria</taxon>
        <taxon>SAR324 cluster</taxon>
    </lineage>
</organism>
<sequence length="63" mass="6382">MVEVDVAVLEGVAEAVFVGLELAVGVLVDVDVGDGVAVGQRKLPCSSNSAHPTSRSVSCRSCP</sequence>
<evidence type="ECO:0000256" key="1">
    <source>
        <dbReference type="SAM" id="MobiDB-lite"/>
    </source>
</evidence>
<comment type="caution">
    <text evidence="2">The sequence shown here is derived from an EMBL/GenBank/DDBJ whole genome shotgun (WGS) entry which is preliminary data.</text>
</comment>
<feature type="compositionally biased region" description="Polar residues" evidence="1">
    <location>
        <begin position="45"/>
        <end position="63"/>
    </location>
</feature>
<proteinExistence type="predicted"/>
<reference evidence="2 3" key="1">
    <citation type="journal article" date="2020" name="Biotechnol. Biofuels">
        <title>New insights from the biogas microbiome by comprehensive genome-resolved metagenomics of nearly 1600 species originating from multiple anaerobic digesters.</title>
        <authorList>
            <person name="Campanaro S."/>
            <person name="Treu L."/>
            <person name="Rodriguez-R L.M."/>
            <person name="Kovalovszki A."/>
            <person name="Ziels R.M."/>
            <person name="Maus I."/>
            <person name="Zhu X."/>
            <person name="Kougias P.G."/>
            <person name="Basile A."/>
            <person name="Luo G."/>
            <person name="Schluter A."/>
            <person name="Konstantinidis K.T."/>
            <person name="Angelidaki I."/>
        </authorList>
    </citation>
    <scope>NUCLEOTIDE SEQUENCE [LARGE SCALE GENOMIC DNA]</scope>
    <source>
        <strain evidence="2">AS27yjCOA_65</strain>
    </source>
</reference>
<dbReference type="AlphaFoldDB" id="A0A7X9FPF9"/>
<dbReference type="Proteomes" id="UP000524246">
    <property type="component" value="Unassembled WGS sequence"/>
</dbReference>
<feature type="region of interest" description="Disordered" evidence="1">
    <location>
        <begin position="44"/>
        <end position="63"/>
    </location>
</feature>
<evidence type="ECO:0000313" key="2">
    <source>
        <dbReference type="EMBL" id="NMC61816.1"/>
    </source>
</evidence>